<dbReference type="InterPro" id="IPR023210">
    <property type="entry name" value="NADP_OxRdtase_dom"/>
</dbReference>
<protein>
    <submittedName>
        <fullName evidence="2">Aldo/keto reductase</fullName>
    </submittedName>
</protein>
<sequence length="304" mass="33685">MTIQQVSLSPQGPDLSQIVAGVMTWGEWGVDYSPEAMAALIEHCLDLGITSFDHADIYGHYSTEEGFGLALDQLGTRVRAQMQLVTKCGINLPTQRRPHLRVKSYDSSRAHIIASAERSLQNLRTDYLDLLLLHRPDALMHPDEIAEAFTQLQAAGKVRAFGVSNFTPSQFALVDQVFPLVTNQVECHPLHTDCLFDGTFDQLLGQKIRPMIWSPLGGSAYFKDGGTDVLRLREVVRAISHQHGDVGEDVILLAWLLRHPAGPIPVVGTTKKERLSSTRLALDFQLDAQDWYAILEAGRGHEIA</sequence>
<gene>
    <name evidence="2" type="ORF">H9S92_10685</name>
</gene>
<accession>A0A923T8J8</accession>
<dbReference type="GO" id="GO:0005829">
    <property type="term" value="C:cytosol"/>
    <property type="evidence" value="ECO:0007669"/>
    <property type="project" value="TreeGrafter"/>
</dbReference>
<feature type="domain" description="NADP-dependent oxidoreductase" evidence="1">
    <location>
        <begin position="18"/>
        <end position="296"/>
    </location>
</feature>
<dbReference type="RefSeq" id="WP_187466698.1">
    <property type="nucleotide sequence ID" value="NZ_JACSIT010000100.1"/>
</dbReference>
<dbReference type="SUPFAM" id="SSF51430">
    <property type="entry name" value="NAD(P)-linked oxidoreductase"/>
    <property type="match status" value="1"/>
</dbReference>
<name>A0A923T8J8_9BACT</name>
<dbReference type="PANTHER" id="PTHR43364:SF1">
    <property type="entry name" value="OXIDOREDUCTASE YDHF"/>
    <property type="match status" value="1"/>
</dbReference>
<keyword evidence="3" id="KW-1185">Reference proteome</keyword>
<dbReference type="Proteomes" id="UP000650081">
    <property type="component" value="Unassembled WGS sequence"/>
</dbReference>
<dbReference type="EMBL" id="JACSIT010000100">
    <property type="protein sequence ID" value="MBC6994631.1"/>
    <property type="molecule type" value="Genomic_DNA"/>
</dbReference>
<dbReference type="InterPro" id="IPR050523">
    <property type="entry name" value="AKR_Detox_Biosynth"/>
</dbReference>
<comment type="caution">
    <text evidence="2">The sequence shown here is derived from an EMBL/GenBank/DDBJ whole genome shotgun (WGS) entry which is preliminary data.</text>
</comment>
<proteinExistence type="predicted"/>
<reference evidence="2" key="1">
    <citation type="submission" date="2020-08" db="EMBL/GenBank/DDBJ databases">
        <title>Lewinella bacteria from marine environments.</title>
        <authorList>
            <person name="Zhong Y."/>
        </authorList>
    </citation>
    <scope>NUCLEOTIDE SEQUENCE</scope>
    <source>
        <strain evidence="2">KCTC 42187</strain>
    </source>
</reference>
<dbReference type="CDD" id="cd19092">
    <property type="entry name" value="AKR_BsYcsN_EcYdhF-like"/>
    <property type="match status" value="1"/>
</dbReference>
<dbReference type="Gene3D" id="3.20.20.100">
    <property type="entry name" value="NADP-dependent oxidoreductase domain"/>
    <property type="match status" value="1"/>
</dbReference>
<dbReference type="Pfam" id="PF00248">
    <property type="entry name" value="Aldo_ket_red"/>
    <property type="match status" value="1"/>
</dbReference>
<dbReference type="InterPro" id="IPR036812">
    <property type="entry name" value="NAD(P)_OxRdtase_dom_sf"/>
</dbReference>
<dbReference type="PANTHER" id="PTHR43364">
    <property type="entry name" value="NADH-SPECIFIC METHYLGLYOXAL REDUCTASE-RELATED"/>
    <property type="match status" value="1"/>
</dbReference>
<dbReference type="AlphaFoldDB" id="A0A923T8J8"/>
<organism evidence="2 3">
    <name type="scientific">Neolewinella lacunae</name>
    <dbReference type="NCBI Taxonomy" id="1517758"/>
    <lineage>
        <taxon>Bacteria</taxon>
        <taxon>Pseudomonadati</taxon>
        <taxon>Bacteroidota</taxon>
        <taxon>Saprospiria</taxon>
        <taxon>Saprospirales</taxon>
        <taxon>Lewinellaceae</taxon>
        <taxon>Neolewinella</taxon>
    </lineage>
</organism>
<evidence type="ECO:0000259" key="1">
    <source>
        <dbReference type="Pfam" id="PF00248"/>
    </source>
</evidence>
<evidence type="ECO:0000313" key="3">
    <source>
        <dbReference type="Proteomes" id="UP000650081"/>
    </source>
</evidence>
<evidence type="ECO:0000313" key="2">
    <source>
        <dbReference type="EMBL" id="MBC6994631.1"/>
    </source>
</evidence>